<keyword evidence="2" id="KW-1185">Reference proteome</keyword>
<accession>A0A5N6X9M8</accession>
<protein>
    <submittedName>
        <fullName evidence="1">Uncharacterized protein</fullName>
    </submittedName>
</protein>
<dbReference type="Proteomes" id="UP000325945">
    <property type="component" value="Unassembled WGS sequence"/>
</dbReference>
<organism evidence="1 2">
    <name type="scientific">Aspergillus sergii</name>
    <dbReference type="NCBI Taxonomy" id="1034303"/>
    <lineage>
        <taxon>Eukaryota</taxon>
        <taxon>Fungi</taxon>
        <taxon>Dikarya</taxon>
        <taxon>Ascomycota</taxon>
        <taxon>Pezizomycotina</taxon>
        <taxon>Eurotiomycetes</taxon>
        <taxon>Eurotiomycetidae</taxon>
        <taxon>Eurotiales</taxon>
        <taxon>Aspergillaceae</taxon>
        <taxon>Aspergillus</taxon>
        <taxon>Aspergillus subgen. Circumdati</taxon>
    </lineage>
</organism>
<reference evidence="2" key="1">
    <citation type="submission" date="2019-04" db="EMBL/GenBank/DDBJ databases">
        <title>Friends and foes A comparative genomics studyof 23 Aspergillus species from section Flavi.</title>
        <authorList>
            <consortium name="DOE Joint Genome Institute"/>
            <person name="Kjaerbolling I."/>
            <person name="Vesth T."/>
            <person name="Frisvad J.C."/>
            <person name="Nybo J.L."/>
            <person name="Theobald S."/>
            <person name="Kildgaard S."/>
            <person name="Isbrandt T."/>
            <person name="Kuo A."/>
            <person name="Sato A."/>
            <person name="Lyhne E.K."/>
            <person name="Kogle M.E."/>
            <person name="Wiebenga A."/>
            <person name="Kun R.S."/>
            <person name="Lubbers R.J."/>
            <person name="Makela M.R."/>
            <person name="Barry K."/>
            <person name="Chovatia M."/>
            <person name="Clum A."/>
            <person name="Daum C."/>
            <person name="Haridas S."/>
            <person name="He G."/>
            <person name="LaButti K."/>
            <person name="Lipzen A."/>
            <person name="Mondo S."/>
            <person name="Riley R."/>
            <person name="Salamov A."/>
            <person name="Simmons B.A."/>
            <person name="Magnuson J.K."/>
            <person name="Henrissat B."/>
            <person name="Mortensen U.H."/>
            <person name="Larsen T.O."/>
            <person name="Devries R.P."/>
            <person name="Grigoriev I.V."/>
            <person name="Machida M."/>
            <person name="Baker S.E."/>
            <person name="Andersen M.R."/>
        </authorList>
    </citation>
    <scope>NUCLEOTIDE SEQUENCE [LARGE SCALE GENOMIC DNA]</scope>
    <source>
        <strain evidence="2">CBS 130017</strain>
    </source>
</reference>
<dbReference type="EMBL" id="ML741778">
    <property type="protein sequence ID" value="KAE8329612.1"/>
    <property type="molecule type" value="Genomic_DNA"/>
</dbReference>
<sequence>MMMEPTNSLQSNADVSFLFDRINELSQHVTMLTAKLFASIYQNDPGRLSPLGDIDDMIRLQFMLSEEISQLYAILYHYGQSSRPVL</sequence>
<gene>
    <name evidence="1" type="ORF">BDV39DRAFT_202912</name>
</gene>
<proteinExistence type="predicted"/>
<dbReference type="AlphaFoldDB" id="A0A5N6X9M8"/>
<evidence type="ECO:0000313" key="2">
    <source>
        <dbReference type="Proteomes" id="UP000325945"/>
    </source>
</evidence>
<name>A0A5N6X9M8_9EURO</name>
<evidence type="ECO:0000313" key="1">
    <source>
        <dbReference type="EMBL" id="KAE8329612.1"/>
    </source>
</evidence>